<reference evidence="1 2" key="1">
    <citation type="journal article" date="2023" name="ACS Omega">
        <title>Identification of the Neoaspergillic Acid Biosynthesis Gene Cluster by Establishing an In Vitro CRISPR-Ribonucleoprotein Genetic System in Aspergillus melleus.</title>
        <authorList>
            <person name="Yuan B."/>
            <person name="Grau M.F."/>
            <person name="Murata R.M."/>
            <person name="Torok T."/>
            <person name="Venkateswaran K."/>
            <person name="Stajich J.E."/>
            <person name="Wang C.C.C."/>
        </authorList>
    </citation>
    <scope>NUCLEOTIDE SEQUENCE [LARGE SCALE GENOMIC DNA]</scope>
    <source>
        <strain evidence="1 2">IMV 1140</strain>
    </source>
</reference>
<dbReference type="EMBL" id="JAOPJF010000020">
    <property type="protein sequence ID" value="KAK1145962.1"/>
    <property type="molecule type" value="Genomic_DNA"/>
</dbReference>
<sequence>MGALDRRGLASGSGSGSAVVAGSSASASTSSQKQAKASDSVQKSTSYPFRTEDLDAAYRRASFGSGFNSSIESHMHSYVSGGESPLKGILKRRYAAPSKSPSVREKRVSFMEGAGAGEDEGDVFGDDNEGLPREVVEFVGKLVEDEDEDVGEATVTAAVDEENAESDTVSGTVKEDGGDGGDVAGEKSTDCLN</sequence>
<keyword evidence="2" id="KW-1185">Reference proteome</keyword>
<evidence type="ECO:0000313" key="2">
    <source>
        <dbReference type="Proteomes" id="UP001177260"/>
    </source>
</evidence>
<name>A0ACC3B6U8_9EURO</name>
<comment type="caution">
    <text evidence="1">The sequence shown here is derived from an EMBL/GenBank/DDBJ whole genome shotgun (WGS) entry which is preliminary data.</text>
</comment>
<proteinExistence type="predicted"/>
<accession>A0ACC3B6U8</accession>
<gene>
    <name evidence="1" type="ORF">N8T08_003610</name>
</gene>
<evidence type="ECO:0000313" key="1">
    <source>
        <dbReference type="EMBL" id="KAK1145962.1"/>
    </source>
</evidence>
<protein>
    <submittedName>
        <fullName evidence="1">Uncharacterized protein</fullName>
    </submittedName>
</protein>
<dbReference type="Proteomes" id="UP001177260">
    <property type="component" value="Unassembled WGS sequence"/>
</dbReference>
<organism evidence="1 2">
    <name type="scientific">Aspergillus melleus</name>
    <dbReference type="NCBI Taxonomy" id="138277"/>
    <lineage>
        <taxon>Eukaryota</taxon>
        <taxon>Fungi</taxon>
        <taxon>Dikarya</taxon>
        <taxon>Ascomycota</taxon>
        <taxon>Pezizomycotina</taxon>
        <taxon>Eurotiomycetes</taxon>
        <taxon>Eurotiomycetidae</taxon>
        <taxon>Eurotiales</taxon>
        <taxon>Aspergillaceae</taxon>
        <taxon>Aspergillus</taxon>
        <taxon>Aspergillus subgen. Circumdati</taxon>
    </lineage>
</organism>